<dbReference type="OMA" id="NENINWK"/>
<evidence type="ECO:0000313" key="3">
    <source>
        <dbReference type="Proteomes" id="UP000297053"/>
    </source>
</evidence>
<feature type="region of interest" description="Disordered" evidence="1">
    <location>
        <begin position="19"/>
        <end position="47"/>
    </location>
</feature>
<dbReference type="InterPro" id="IPR006311">
    <property type="entry name" value="TAT_signal"/>
</dbReference>
<dbReference type="GeneID" id="42178714"/>
<reference evidence="2 3" key="2">
    <citation type="submission" date="2019-04" db="EMBL/GenBank/DDBJ databases">
        <authorList>
            <person name="Yang S."/>
            <person name="Wei W."/>
        </authorList>
    </citation>
    <scope>NUCLEOTIDE SEQUENCE [LARGE SCALE GENOMIC DNA]</scope>
    <source>
        <strain evidence="3">ZP60</strain>
    </source>
</reference>
<name>A0A4D6KBS7_9EURY</name>
<evidence type="ECO:0000313" key="2">
    <source>
        <dbReference type="EMBL" id="QCD65437.1"/>
    </source>
</evidence>
<accession>A0A4D6KBS7</accession>
<proteinExistence type="predicted"/>
<sequence>MTKRRKFLKGIASTSLLGAVQSATADRSSDSTVQPLGTGGPGNDEQLPVYADGRLVSHYRPDPSHEDRYILERKFESVDLAERYGDPIFRYMDQVLSKERVPEAVRERRKTTYTFQTKKVIGTEAENRHAEERIREQQSEEIELQDQAEIDGNVPLYHYDPDADSDQQSRSSPLNLAWEAEDSQSIKQNMENASVGRAWLPGPVTMLPWMRVPKTVNLPNGGTKETDKHIMKWISDIFCDAETKQWHIRLYDVPADGITAVGQSHQDPCTHGHLRDNENINWKIDAARDKVSDFWSQESGINSETISVGNTATSERFGSHNGNWKYFDDD</sequence>
<protein>
    <submittedName>
        <fullName evidence="2">Uncharacterized protein</fullName>
    </submittedName>
</protein>
<feature type="region of interest" description="Disordered" evidence="1">
    <location>
        <begin position="126"/>
        <end position="174"/>
    </location>
</feature>
<dbReference type="Proteomes" id="UP000297053">
    <property type="component" value="Chromosome"/>
</dbReference>
<dbReference type="RefSeq" id="WP_015761790.1">
    <property type="nucleotide sequence ID" value="NZ_CP039375.1"/>
</dbReference>
<feature type="compositionally biased region" description="Acidic residues" evidence="1">
    <location>
        <begin position="139"/>
        <end position="149"/>
    </location>
</feature>
<dbReference type="KEGG" id="halz:E5139_07220"/>
<evidence type="ECO:0000256" key="1">
    <source>
        <dbReference type="SAM" id="MobiDB-lite"/>
    </source>
</evidence>
<gene>
    <name evidence="2" type="ORF">E5139_07220</name>
</gene>
<organism evidence="2 3">
    <name type="scientific">Halomicrobium mukohataei</name>
    <dbReference type="NCBI Taxonomy" id="57705"/>
    <lineage>
        <taxon>Archaea</taxon>
        <taxon>Methanobacteriati</taxon>
        <taxon>Methanobacteriota</taxon>
        <taxon>Stenosarchaea group</taxon>
        <taxon>Halobacteria</taxon>
        <taxon>Halobacteriales</taxon>
        <taxon>Haloarculaceae</taxon>
        <taxon>Halomicrobium</taxon>
    </lineage>
</organism>
<reference evidence="2 3" key="1">
    <citation type="submission" date="2019-04" db="EMBL/GenBank/DDBJ databases">
        <title>Complete genome sequence of Arthrobacter sp. ZXY-2 associated with effective atrazine degradation and salt adaptation.</title>
        <authorList>
            <person name="Zhao X."/>
        </authorList>
    </citation>
    <scope>NUCLEOTIDE SEQUENCE [LARGE SCALE GENOMIC DNA]</scope>
    <source>
        <strain evidence="3">ZP60</strain>
    </source>
</reference>
<feature type="compositionally biased region" description="Polar residues" evidence="1">
    <location>
        <begin position="19"/>
        <end position="35"/>
    </location>
</feature>
<dbReference type="AlphaFoldDB" id="A0A4D6KBS7"/>
<dbReference type="PROSITE" id="PS51318">
    <property type="entry name" value="TAT"/>
    <property type="match status" value="1"/>
</dbReference>
<dbReference type="EMBL" id="CP039375">
    <property type="protein sequence ID" value="QCD65437.1"/>
    <property type="molecule type" value="Genomic_DNA"/>
</dbReference>
<feature type="compositionally biased region" description="Basic and acidic residues" evidence="1">
    <location>
        <begin position="126"/>
        <end position="138"/>
    </location>
</feature>